<feature type="repeat" description="ANK" evidence="3">
    <location>
        <begin position="68"/>
        <end position="100"/>
    </location>
</feature>
<dbReference type="PROSITE" id="PS50088">
    <property type="entry name" value="ANK_REPEAT"/>
    <property type="match status" value="2"/>
</dbReference>
<name>A0ABW2L8U9_9BACT</name>
<dbReference type="PROSITE" id="PS50297">
    <property type="entry name" value="ANK_REP_REGION"/>
    <property type="match status" value="1"/>
</dbReference>
<protein>
    <submittedName>
        <fullName evidence="4">Ankyrin repeat domain-containing protein</fullName>
    </submittedName>
</protein>
<evidence type="ECO:0000313" key="5">
    <source>
        <dbReference type="Proteomes" id="UP001596472"/>
    </source>
</evidence>
<dbReference type="SMART" id="SM00248">
    <property type="entry name" value="ANK"/>
    <property type="match status" value="2"/>
</dbReference>
<dbReference type="RefSeq" id="WP_379712290.1">
    <property type="nucleotide sequence ID" value="NZ_JBHTBS010000005.1"/>
</dbReference>
<dbReference type="PANTHER" id="PTHR24171:SF8">
    <property type="entry name" value="BRCA1-ASSOCIATED RING DOMAIN PROTEIN 1"/>
    <property type="match status" value="1"/>
</dbReference>
<dbReference type="Proteomes" id="UP001596472">
    <property type="component" value="Unassembled WGS sequence"/>
</dbReference>
<evidence type="ECO:0000256" key="1">
    <source>
        <dbReference type="ARBA" id="ARBA00022737"/>
    </source>
</evidence>
<dbReference type="Pfam" id="PF12796">
    <property type="entry name" value="Ank_2"/>
    <property type="match status" value="1"/>
</dbReference>
<keyword evidence="2 3" id="KW-0040">ANK repeat</keyword>
<feature type="repeat" description="ANK" evidence="3">
    <location>
        <begin position="35"/>
        <end position="67"/>
    </location>
</feature>
<sequence length="111" mass="12232">MTFKLLDFLNDCQDAFSLKNSNFKDIDLKVVRSASGDSLLHAAVTRGDIELVKELCENGLNVNAQGDLGYTPLHCAADYKFTLIYKYLVSQGGSQDVLDNFGKTPADLFYG</sequence>
<dbReference type="PANTHER" id="PTHR24171">
    <property type="entry name" value="ANKYRIN REPEAT DOMAIN-CONTAINING PROTEIN 39-RELATED"/>
    <property type="match status" value="1"/>
</dbReference>
<dbReference type="EMBL" id="JBHTBS010000005">
    <property type="protein sequence ID" value="MFC7337723.1"/>
    <property type="molecule type" value="Genomic_DNA"/>
</dbReference>
<dbReference type="InterPro" id="IPR002110">
    <property type="entry name" value="Ankyrin_rpt"/>
</dbReference>
<gene>
    <name evidence="4" type="ORF">ACFQY0_11085</name>
</gene>
<comment type="caution">
    <text evidence="4">The sequence shown here is derived from an EMBL/GenBank/DDBJ whole genome shotgun (WGS) entry which is preliminary data.</text>
</comment>
<evidence type="ECO:0000256" key="2">
    <source>
        <dbReference type="ARBA" id="ARBA00023043"/>
    </source>
</evidence>
<keyword evidence="1" id="KW-0677">Repeat</keyword>
<dbReference type="InterPro" id="IPR036770">
    <property type="entry name" value="Ankyrin_rpt-contain_sf"/>
</dbReference>
<accession>A0ABW2L8U9</accession>
<dbReference type="SUPFAM" id="SSF48403">
    <property type="entry name" value="Ankyrin repeat"/>
    <property type="match status" value="1"/>
</dbReference>
<reference evidence="5" key="1">
    <citation type="journal article" date="2019" name="Int. J. Syst. Evol. Microbiol.">
        <title>The Global Catalogue of Microorganisms (GCM) 10K type strain sequencing project: providing services to taxonomists for standard genome sequencing and annotation.</title>
        <authorList>
            <consortium name="The Broad Institute Genomics Platform"/>
            <consortium name="The Broad Institute Genome Sequencing Center for Infectious Disease"/>
            <person name="Wu L."/>
            <person name="Ma J."/>
        </authorList>
    </citation>
    <scope>NUCLEOTIDE SEQUENCE [LARGE SCALE GENOMIC DNA]</scope>
    <source>
        <strain evidence="5">CGMCC 4.1467</strain>
    </source>
</reference>
<evidence type="ECO:0000256" key="3">
    <source>
        <dbReference type="PROSITE-ProRule" id="PRU00023"/>
    </source>
</evidence>
<organism evidence="4 5">
    <name type="scientific">Haloferula chungangensis</name>
    <dbReference type="NCBI Taxonomy" id="1048331"/>
    <lineage>
        <taxon>Bacteria</taxon>
        <taxon>Pseudomonadati</taxon>
        <taxon>Verrucomicrobiota</taxon>
        <taxon>Verrucomicrobiia</taxon>
        <taxon>Verrucomicrobiales</taxon>
        <taxon>Verrucomicrobiaceae</taxon>
        <taxon>Haloferula</taxon>
    </lineage>
</organism>
<keyword evidence="5" id="KW-1185">Reference proteome</keyword>
<evidence type="ECO:0000313" key="4">
    <source>
        <dbReference type="EMBL" id="MFC7337723.1"/>
    </source>
</evidence>
<dbReference type="Gene3D" id="1.25.40.20">
    <property type="entry name" value="Ankyrin repeat-containing domain"/>
    <property type="match status" value="1"/>
</dbReference>
<proteinExistence type="predicted"/>